<feature type="domain" description="Sodium/calcium exchanger membrane region" evidence="7">
    <location>
        <begin position="9"/>
        <end position="136"/>
    </location>
</feature>
<evidence type="ECO:0000256" key="3">
    <source>
        <dbReference type="ARBA" id="ARBA00022989"/>
    </source>
</evidence>
<feature type="region of interest" description="Disordered" evidence="5">
    <location>
        <begin position="169"/>
        <end position="205"/>
    </location>
</feature>
<feature type="transmembrane region" description="Helical" evidence="6">
    <location>
        <begin position="74"/>
        <end position="92"/>
    </location>
</feature>
<feature type="transmembrane region" description="Helical" evidence="6">
    <location>
        <begin position="218"/>
        <end position="238"/>
    </location>
</feature>
<keyword evidence="4 6" id="KW-0472">Membrane</keyword>
<dbReference type="EMBL" id="WVUH01000209">
    <property type="protein sequence ID" value="MBO4208587.1"/>
    <property type="molecule type" value="Genomic_DNA"/>
</dbReference>
<accession>A0ABS3VVL1</accession>
<reference evidence="8 9" key="1">
    <citation type="submission" date="2019-12" db="EMBL/GenBank/DDBJ databases">
        <title>Whole genome sequencing of endophytic Actinobacterium Micromonospora sp. MPMI6T.</title>
        <authorList>
            <person name="Evv R."/>
            <person name="Podile A.R."/>
        </authorList>
    </citation>
    <scope>NUCLEOTIDE SEQUENCE [LARGE SCALE GENOMIC DNA]</scope>
    <source>
        <strain evidence="8 9">MPMI6</strain>
    </source>
</reference>
<evidence type="ECO:0000256" key="1">
    <source>
        <dbReference type="ARBA" id="ARBA00004141"/>
    </source>
</evidence>
<gene>
    <name evidence="8" type="ORF">GSF22_21615</name>
</gene>
<dbReference type="Proteomes" id="UP000823521">
    <property type="component" value="Unassembled WGS sequence"/>
</dbReference>
<evidence type="ECO:0000256" key="4">
    <source>
        <dbReference type="ARBA" id="ARBA00023136"/>
    </source>
</evidence>
<feature type="transmembrane region" description="Helical" evidence="6">
    <location>
        <begin position="287"/>
        <end position="306"/>
    </location>
</feature>
<feature type="transmembrane region" description="Helical" evidence="6">
    <location>
        <begin position="6"/>
        <end position="27"/>
    </location>
</feature>
<dbReference type="InterPro" id="IPR044880">
    <property type="entry name" value="NCX_ion-bd_dom_sf"/>
</dbReference>
<dbReference type="RefSeq" id="WP_208815574.1">
    <property type="nucleotide sequence ID" value="NZ_WVUH01000209.1"/>
</dbReference>
<dbReference type="Gene3D" id="1.20.1420.30">
    <property type="entry name" value="NCX, central ion-binding region"/>
    <property type="match status" value="2"/>
</dbReference>
<evidence type="ECO:0000256" key="5">
    <source>
        <dbReference type="SAM" id="MobiDB-lite"/>
    </source>
</evidence>
<feature type="transmembrane region" description="Helical" evidence="6">
    <location>
        <begin position="112"/>
        <end position="131"/>
    </location>
</feature>
<evidence type="ECO:0000313" key="9">
    <source>
        <dbReference type="Proteomes" id="UP000823521"/>
    </source>
</evidence>
<feature type="transmembrane region" description="Helical" evidence="6">
    <location>
        <begin position="244"/>
        <end position="266"/>
    </location>
</feature>
<evidence type="ECO:0000256" key="2">
    <source>
        <dbReference type="ARBA" id="ARBA00022692"/>
    </source>
</evidence>
<keyword evidence="2 6" id="KW-0812">Transmembrane</keyword>
<organism evidence="8 9">
    <name type="scientific">Micromonospora echinofusca</name>
    <dbReference type="NCBI Taxonomy" id="47858"/>
    <lineage>
        <taxon>Bacteria</taxon>
        <taxon>Bacillati</taxon>
        <taxon>Actinomycetota</taxon>
        <taxon>Actinomycetes</taxon>
        <taxon>Micromonosporales</taxon>
        <taxon>Micromonosporaceae</taxon>
        <taxon>Micromonospora</taxon>
    </lineage>
</organism>
<dbReference type="InterPro" id="IPR004837">
    <property type="entry name" value="NaCa_Exmemb"/>
</dbReference>
<sequence length="369" mass="36982">MGGLSSALLLVIFLAAAGVIWGAGVVLSDATDVLSRRLRLGQALSGAILLAVATNLPEIAITTSAALAHHVDVAVGNILGGIAIQTAVLALLDAVGVRPRRPLTRLAASPTLLIECALVVALLLVVVMAAQLPGSVIVARLTPGVVLIGLLWIAGLLLVRRARRGLPGPGGGAADAGQPDAGDGGGGGDGQPDAGNGNGDAGTPAKRARLARMGTRRAALIFVVGAAATLAAGVLAAVSGQELFGRLGMSGVVFGATVLAAVTALPEVTTGLASTRLGDYRLAVSDILGGNAFLPVLFLLATVLSGEAVLPRAHPTDIYLTALGGLLTIVYLVGLVFRPQRQWLRMGPDSIAVLVLYTVGVAGLLLVPS</sequence>
<name>A0ABS3VVL1_MICEH</name>
<feature type="compositionally biased region" description="Gly residues" evidence="5">
    <location>
        <begin position="182"/>
        <end position="200"/>
    </location>
</feature>
<evidence type="ECO:0000259" key="7">
    <source>
        <dbReference type="Pfam" id="PF01699"/>
    </source>
</evidence>
<evidence type="ECO:0000313" key="8">
    <source>
        <dbReference type="EMBL" id="MBO4208587.1"/>
    </source>
</evidence>
<feature type="domain" description="Sodium/calcium exchanger membrane region" evidence="7">
    <location>
        <begin position="220"/>
        <end position="362"/>
    </location>
</feature>
<dbReference type="Pfam" id="PF01699">
    <property type="entry name" value="Na_Ca_ex"/>
    <property type="match status" value="2"/>
</dbReference>
<comment type="subcellular location">
    <subcellularLocation>
        <location evidence="1">Membrane</location>
        <topology evidence="1">Multi-pass membrane protein</topology>
    </subcellularLocation>
</comment>
<protein>
    <submittedName>
        <fullName evidence="8">Sodium:calcium antiporter</fullName>
    </submittedName>
</protein>
<keyword evidence="3 6" id="KW-1133">Transmembrane helix</keyword>
<feature type="transmembrane region" description="Helical" evidence="6">
    <location>
        <begin position="349"/>
        <end position="367"/>
    </location>
</feature>
<proteinExistence type="predicted"/>
<comment type="caution">
    <text evidence="8">The sequence shown here is derived from an EMBL/GenBank/DDBJ whole genome shotgun (WGS) entry which is preliminary data.</text>
</comment>
<keyword evidence="9" id="KW-1185">Reference proteome</keyword>
<feature type="transmembrane region" description="Helical" evidence="6">
    <location>
        <begin position="137"/>
        <end position="159"/>
    </location>
</feature>
<evidence type="ECO:0000256" key="6">
    <source>
        <dbReference type="SAM" id="Phobius"/>
    </source>
</evidence>
<feature type="transmembrane region" description="Helical" evidence="6">
    <location>
        <begin position="47"/>
        <end position="68"/>
    </location>
</feature>
<feature type="transmembrane region" description="Helical" evidence="6">
    <location>
        <begin position="318"/>
        <end position="337"/>
    </location>
</feature>